<evidence type="ECO:0000259" key="1">
    <source>
        <dbReference type="Pfam" id="PF13847"/>
    </source>
</evidence>
<gene>
    <name evidence="2" type="ORF">ENR15_14090</name>
</gene>
<dbReference type="PANTHER" id="PTHR43861">
    <property type="entry name" value="TRANS-ACONITATE 2-METHYLTRANSFERASE-RELATED"/>
    <property type="match status" value="1"/>
</dbReference>
<dbReference type="GO" id="GO:0008168">
    <property type="term" value="F:methyltransferase activity"/>
    <property type="evidence" value="ECO:0007669"/>
    <property type="project" value="UniProtKB-KW"/>
</dbReference>
<dbReference type="EMBL" id="DSPX01000141">
    <property type="protein sequence ID" value="HGG01741.1"/>
    <property type="molecule type" value="Genomic_DNA"/>
</dbReference>
<dbReference type="InterPro" id="IPR029063">
    <property type="entry name" value="SAM-dependent_MTases_sf"/>
</dbReference>
<proteinExistence type="predicted"/>
<dbReference type="GO" id="GO:0032259">
    <property type="term" value="P:methylation"/>
    <property type="evidence" value="ECO:0007669"/>
    <property type="project" value="UniProtKB-KW"/>
</dbReference>
<dbReference type="CDD" id="cd02440">
    <property type="entry name" value="AdoMet_MTases"/>
    <property type="match status" value="1"/>
</dbReference>
<name>A0A7C3ZMY8_9CYAN</name>
<keyword evidence="2" id="KW-0489">Methyltransferase</keyword>
<dbReference type="Pfam" id="PF13847">
    <property type="entry name" value="Methyltransf_31"/>
    <property type="match status" value="1"/>
</dbReference>
<reference evidence="2" key="1">
    <citation type="journal article" date="2020" name="mSystems">
        <title>Genome- and Community-Level Interaction Insights into Carbon Utilization and Element Cycling Functions of Hydrothermarchaeota in Hydrothermal Sediment.</title>
        <authorList>
            <person name="Zhou Z."/>
            <person name="Liu Y."/>
            <person name="Xu W."/>
            <person name="Pan J."/>
            <person name="Luo Z.H."/>
            <person name="Li M."/>
        </authorList>
    </citation>
    <scope>NUCLEOTIDE SEQUENCE [LARGE SCALE GENOMIC DNA]</scope>
    <source>
        <strain evidence="2">SpSt-374</strain>
    </source>
</reference>
<sequence>MNNPESDLLAKIRQQFDTAPYPRNPLEESPKDDANLLFIHNLITPYYLRNQKIPTTEGKIILDAGCGTGYASLVLALANPGAKIVGIDLSETSVNLARERLKYHNIHNAEFHAISIEDLPQLGWQFDYINADEVLYLLPDPATGLQGLRTVLNPEGIIRTNLHHHWQRFPVFQAQKVFQEMGLGFAADNLTQEAKIESVRQSMTALKNQVWLKRITWDAEWETDAEPILLNYLLTGDKGYTVPEMFELLREAQLEFISMVNWREWELLDLFKDPDNLPAFLAISLPELSVEERLHVFELLHPVHRLMDFWCGHTNQSQPFVPLSDWSERDWHNALVELHPQLKTLQVKEYLIDCITHHTPFEISRYLQVPTITPILIDSSIAPCLLPLWDEPQSVRALVKRWLQISPVNPATLEPVSEEQASSEVIELLQKLETFLYVLLARDDN</sequence>
<keyword evidence="2" id="KW-0808">Transferase</keyword>
<dbReference type="AlphaFoldDB" id="A0A7C3ZMY8"/>
<organism evidence="2">
    <name type="scientific">Planktothricoides sp. SpSt-374</name>
    <dbReference type="NCBI Taxonomy" id="2282167"/>
    <lineage>
        <taxon>Bacteria</taxon>
        <taxon>Bacillati</taxon>
        <taxon>Cyanobacteriota</taxon>
        <taxon>Cyanophyceae</taxon>
        <taxon>Oscillatoriophycideae</taxon>
        <taxon>Oscillatoriales</taxon>
        <taxon>Oscillatoriaceae</taxon>
        <taxon>Planktothricoides</taxon>
    </lineage>
</organism>
<dbReference type="Gene3D" id="3.40.50.150">
    <property type="entry name" value="Vaccinia Virus protein VP39"/>
    <property type="match status" value="1"/>
</dbReference>
<dbReference type="SUPFAM" id="SSF53335">
    <property type="entry name" value="S-adenosyl-L-methionine-dependent methyltransferases"/>
    <property type="match status" value="1"/>
</dbReference>
<protein>
    <submittedName>
        <fullName evidence="2">Methyltransferase domain-containing protein</fullName>
    </submittedName>
</protein>
<evidence type="ECO:0000313" key="2">
    <source>
        <dbReference type="EMBL" id="HGG01741.1"/>
    </source>
</evidence>
<comment type="caution">
    <text evidence="2">The sequence shown here is derived from an EMBL/GenBank/DDBJ whole genome shotgun (WGS) entry which is preliminary data.</text>
</comment>
<dbReference type="InterPro" id="IPR025714">
    <property type="entry name" value="Methyltranfer_dom"/>
</dbReference>
<accession>A0A7C3ZMY8</accession>
<feature type="domain" description="Methyltransferase" evidence="1">
    <location>
        <begin position="57"/>
        <end position="186"/>
    </location>
</feature>